<evidence type="ECO:0000256" key="1">
    <source>
        <dbReference type="ARBA" id="ARBA00044504"/>
    </source>
</evidence>
<keyword evidence="3" id="KW-1185">Reference proteome</keyword>
<name>M1CDS6_SOLTU</name>
<dbReference type="PANTHER" id="PTHR11654">
    <property type="entry name" value="OLIGOPEPTIDE TRANSPORTER-RELATED"/>
    <property type="match status" value="1"/>
</dbReference>
<evidence type="ECO:0000313" key="3">
    <source>
        <dbReference type="Proteomes" id="UP000011115"/>
    </source>
</evidence>
<dbReference type="Gramene" id="PGSC0003DMT400065327">
    <property type="protein sequence ID" value="PGSC0003DMT400065327"/>
    <property type="gene ID" value="PGSC0003DMG400025395"/>
</dbReference>
<reference evidence="3" key="1">
    <citation type="journal article" date="2011" name="Nature">
        <title>Genome sequence and analysis of the tuber crop potato.</title>
        <authorList>
            <consortium name="The Potato Genome Sequencing Consortium"/>
        </authorList>
    </citation>
    <scope>NUCLEOTIDE SEQUENCE [LARGE SCALE GENOMIC DNA]</scope>
    <source>
        <strain evidence="3">cv. DM1-3 516 R44</strain>
    </source>
</reference>
<gene>
    <name evidence="2" type="primary">LOC102602682</name>
</gene>
<reference evidence="2" key="2">
    <citation type="submission" date="2015-06" db="UniProtKB">
        <authorList>
            <consortium name="EnsemblPlants"/>
        </authorList>
    </citation>
    <scope>IDENTIFICATION</scope>
    <source>
        <strain evidence="2">DM1-3 516 R44</strain>
    </source>
</reference>
<accession>M1CDS6</accession>
<dbReference type="EnsemblPlants" id="PGSC0003DMT400065327">
    <property type="protein sequence ID" value="PGSC0003DMT400065327"/>
    <property type="gene ID" value="PGSC0003DMG400025395"/>
</dbReference>
<protein>
    <submittedName>
        <fullName evidence="2">Nitrate transporter</fullName>
    </submittedName>
</protein>
<dbReference type="AlphaFoldDB" id="M1CDS6"/>
<organism evidence="2 3">
    <name type="scientific">Solanum tuberosum</name>
    <name type="common">Potato</name>
    <dbReference type="NCBI Taxonomy" id="4113"/>
    <lineage>
        <taxon>Eukaryota</taxon>
        <taxon>Viridiplantae</taxon>
        <taxon>Streptophyta</taxon>
        <taxon>Embryophyta</taxon>
        <taxon>Tracheophyta</taxon>
        <taxon>Spermatophyta</taxon>
        <taxon>Magnoliopsida</taxon>
        <taxon>eudicotyledons</taxon>
        <taxon>Gunneridae</taxon>
        <taxon>Pentapetalae</taxon>
        <taxon>asterids</taxon>
        <taxon>lamiids</taxon>
        <taxon>Solanales</taxon>
        <taxon>Solanaceae</taxon>
        <taxon>Solanoideae</taxon>
        <taxon>Solaneae</taxon>
        <taxon>Solanum</taxon>
    </lineage>
</organism>
<comment type="similarity">
    <text evidence="1">Belongs to the major facilitator superfamily. Phosphate:H(+) symporter (TC 2.A.1.9) family.</text>
</comment>
<evidence type="ECO:0000313" key="2">
    <source>
        <dbReference type="EnsemblPlants" id="PGSC0003DMT400065327"/>
    </source>
</evidence>
<dbReference type="ExpressionAtlas" id="M1CDS6">
    <property type="expression patterns" value="baseline and differential"/>
</dbReference>
<sequence>MKVAKQELVVQENGKKEEDETIETEKRKLGGMKTMPFILANEVCDRFVGAGFHSNLITYLTQVLNVPLIKASNTLANFSGVSNFTPLIGALVADSFAGRFWTIIVASIIYEMVRLYSLSQTNQSIT</sequence>
<proteinExistence type="inferred from homology"/>
<dbReference type="HOGENOM" id="CLU_156876_0_0_1"/>
<dbReference type="Proteomes" id="UP000011115">
    <property type="component" value="Unassembled WGS sequence"/>
</dbReference>
<dbReference type="Gene3D" id="1.20.1250.20">
    <property type="entry name" value="MFS general substrate transporter like domains"/>
    <property type="match status" value="1"/>
</dbReference>
<dbReference type="InterPro" id="IPR036259">
    <property type="entry name" value="MFS_trans_sf"/>
</dbReference>